<dbReference type="GO" id="GO:0009279">
    <property type="term" value="C:cell outer membrane"/>
    <property type="evidence" value="ECO:0007669"/>
    <property type="project" value="UniProtKB-SubCell"/>
</dbReference>
<comment type="subcellular location">
    <subcellularLocation>
        <location evidence="1">Cell outer membrane</location>
    </subcellularLocation>
</comment>
<feature type="domain" description="TonB-dependent receptor plug" evidence="4">
    <location>
        <begin position="124"/>
        <end position="195"/>
    </location>
</feature>
<keyword evidence="6" id="KW-1185">Reference proteome</keyword>
<comment type="caution">
    <text evidence="5">The sequence shown here is derived from an EMBL/GenBank/DDBJ whole genome shotgun (WGS) entry which is preliminary data.</text>
</comment>
<dbReference type="OrthoDB" id="1453181at2"/>
<dbReference type="InterPro" id="IPR012910">
    <property type="entry name" value="Plug_dom"/>
</dbReference>
<evidence type="ECO:0000256" key="3">
    <source>
        <dbReference type="ARBA" id="ARBA00023237"/>
    </source>
</evidence>
<evidence type="ECO:0000256" key="1">
    <source>
        <dbReference type="ARBA" id="ARBA00004442"/>
    </source>
</evidence>
<keyword evidence="3" id="KW-0998">Cell outer membrane</keyword>
<dbReference type="RefSeq" id="WP_147165647.1">
    <property type="nucleotide sequence ID" value="NZ_VOOR01000002.1"/>
</dbReference>
<dbReference type="EMBL" id="VOOR01000002">
    <property type="protein sequence ID" value="TXB69515.1"/>
    <property type="molecule type" value="Genomic_DNA"/>
</dbReference>
<dbReference type="InterPro" id="IPR008969">
    <property type="entry name" value="CarboxyPept-like_regulatory"/>
</dbReference>
<dbReference type="Proteomes" id="UP000321580">
    <property type="component" value="Unassembled WGS sequence"/>
</dbReference>
<keyword evidence="5" id="KW-0675">Receptor</keyword>
<dbReference type="Gene3D" id="2.60.40.1120">
    <property type="entry name" value="Carboxypeptidase-like, regulatory domain"/>
    <property type="match status" value="1"/>
</dbReference>
<protein>
    <submittedName>
        <fullName evidence="5">TonB-dependent receptor</fullName>
    </submittedName>
</protein>
<sequence>MQLKRTILSCLLAFLAYGIYAQVEVKGVVLDSETQLPVSGVVVTIEGQPFTGVTDAQGSFSLYEVPEGEYDLTYHSKGDYIDQTLRTLIEANGQRVVDLGVVTLLPTAREEGITNKEDFIPTITLSDGDLEQENDNQNISGVLAASRDVFVSAAAFTFGPARFRIRGYDSENTSVYINGVPFNELENGRAFWSALGGLNDVTRNRSAEIGLAPLSYSFGGVGGGSEIDMRASSQRKQVRLTTSATNRGYRWRTMATLATGMMDNGWAVAFSGSHRWAEEGYEPGTFYDAYAYFLAIDRKLGDRHLLNFTTFGAPTKRGRAGASTPEMYELAGDNFYNPFWGYQNGEKRNSRVSNTHQPVLMLRHDWNISEAATLTTTASYQFGRIGSTALNWFEAADPRPDYYRSLPSYFESIGQPEAAAVIADRLRNDESARQINWDEFYEVNRSSALAEKYPQFVTEEAQGRWAQYMIEDRRYDSKEYNFYSNYNHVLSESFTLTAGLAYQGQTVDNFKVVEDLLGADYFVDIDAFAVRDFPDDPVVQQSDVNNPNRVVREGDRFGYSYDIHVRKVSGWVQGQFTLPRFDLFVAAEASQTRFWRDGKYKTGRFPDNSFGESEKQTFNNLGIKGGATFKANGRNYIFANGIHMTRAPFTRNAYVSPRTRDQLVPGLESETIYGGEIGYLLRSPNVQARAGLYFTQFENRTEIVRFYNDLQRTFGSLVLTGQDEVHQGIELAVEAKVTPSLSIRGVAAVGEYFYNSRAQGALYGDDQETFELLNSEFEVYSEGLRVPGRPQNAYTLGLNLRPPGYWFAYLNFNYFDNIFIDYNPLSRTTEAVIGLDPESPGYETVTGQRQADGQFTVDLFGGKSFRFGDTFLYINAGVNNLLDNTDFITGGFDQLRFDFDARAGQNSVFQPRYYYLYGRNFFVNVSLRF</sequence>
<proteinExistence type="predicted"/>
<dbReference type="Pfam" id="PF13715">
    <property type="entry name" value="CarbopepD_reg_2"/>
    <property type="match status" value="1"/>
</dbReference>
<evidence type="ECO:0000313" key="6">
    <source>
        <dbReference type="Proteomes" id="UP000321580"/>
    </source>
</evidence>
<dbReference type="InterPro" id="IPR036942">
    <property type="entry name" value="Beta-barrel_TonB_sf"/>
</dbReference>
<keyword evidence="2" id="KW-0472">Membrane</keyword>
<dbReference type="Gene3D" id="2.40.170.20">
    <property type="entry name" value="TonB-dependent receptor, beta-barrel domain"/>
    <property type="match status" value="1"/>
</dbReference>
<accession>A0A5C6S4Z3</accession>
<dbReference type="SUPFAM" id="SSF56935">
    <property type="entry name" value="Porins"/>
    <property type="match status" value="1"/>
</dbReference>
<gene>
    <name evidence="5" type="ORF">FRY97_01515</name>
</gene>
<dbReference type="AlphaFoldDB" id="A0A5C6S4Z3"/>
<organism evidence="5 6">
    <name type="scientific">Phaeodactylibacter luteus</name>
    <dbReference type="NCBI Taxonomy" id="1564516"/>
    <lineage>
        <taxon>Bacteria</taxon>
        <taxon>Pseudomonadati</taxon>
        <taxon>Bacteroidota</taxon>
        <taxon>Saprospiria</taxon>
        <taxon>Saprospirales</taxon>
        <taxon>Haliscomenobacteraceae</taxon>
        <taxon>Phaeodactylibacter</taxon>
    </lineage>
</organism>
<evidence type="ECO:0000256" key="2">
    <source>
        <dbReference type="ARBA" id="ARBA00023136"/>
    </source>
</evidence>
<reference evidence="5 6" key="1">
    <citation type="submission" date="2019-08" db="EMBL/GenBank/DDBJ databases">
        <title>Genome of Phaeodactylibacter luteus.</title>
        <authorList>
            <person name="Bowman J.P."/>
        </authorList>
    </citation>
    <scope>NUCLEOTIDE SEQUENCE [LARGE SCALE GENOMIC DNA]</scope>
    <source>
        <strain evidence="5 6">KCTC 42180</strain>
    </source>
</reference>
<evidence type="ECO:0000259" key="4">
    <source>
        <dbReference type="Pfam" id="PF07715"/>
    </source>
</evidence>
<dbReference type="Pfam" id="PF07715">
    <property type="entry name" value="Plug"/>
    <property type="match status" value="1"/>
</dbReference>
<dbReference type="SUPFAM" id="SSF49464">
    <property type="entry name" value="Carboxypeptidase regulatory domain-like"/>
    <property type="match status" value="1"/>
</dbReference>
<evidence type="ECO:0000313" key="5">
    <source>
        <dbReference type="EMBL" id="TXB69515.1"/>
    </source>
</evidence>
<name>A0A5C6S4Z3_9BACT</name>